<dbReference type="PANTHER" id="PTHR10146:SF14">
    <property type="entry name" value="PYRIDOXAL PHOSPHATE HOMEOSTASIS PROTEIN"/>
    <property type="match status" value="1"/>
</dbReference>
<dbReference type="EMBL" id="BART01008649">
    <property type="protein sequence ID" value="GAG56159.1"/>
    <property type="molecule type" value="Genomic_DNA"/>
</dbReference>
<dbReference type="CDD" id="cd00635">
    <property type="entry name" value="PLPDE_III_YBL036c_like"/>
    <property type="match status" value="1"/>
</dbReference>
<accession>X0YJA5</accession>
<gene>
    <name evidence="3" type="ORF">S01H4_19396</name>
</gene>
<reference evidence="3" key="1">
    <citation type="journal article" date="2014" name="Front. Microbiol.">
        <title>High frequency of phylogenetically diverse reductive dehalogenase-homologous genes in deep subseafloor sedimentary metagenomes.</title>
        <authorList>
            <person name="Kawai M."/>
            <person name="Futagami T."/>
            <person name="Toyoda A."/>
            <person name="Takaki Y."/>
            <person name="Nishi S."/>
            <person name="Hori S."/>
            <person name="Arai W."/>
            <person name="Tsubouchi T."/>
            <person name="Morono Y."/>
            <person name="Uchiyama I."/>
            <person name="Ito T."/>
            <person name="Fujiyama A."/>
            <person name="Inagaki F."/>
            <person name="Takami H."/>
        </authorList>
    </citation>
    <scope>NUCLEOTIDE SEQUENCE</scope>
    <source>
        <strain evidence="3">Expedition CK06-06</strain>
    </source>
</reference>
<keyword evidence="1" id="KW-0663">Pyridoxal phosphate</keyword>
<evidence type="ECO:0000256" key="1">
    <source>
        <dbReference type="ARBA" id="ARBA00022898"/>
    </source>
</evidence>
<dbReference type="Gene3D" id="3.20.20.10">
    <property type="entry name" value="Alanine racemase"/>
    <property type="match status" value="1"/>
</dbReference>
<feature type="domain" description="Alanine racemase N-terminal" evidence="2">
    <location>
        <begin position="27"/>
        <end position="222"/>
    </location>
</feature>
<dbReference type="PANTHER" id="PTHR10146">
    <property type="entry name" value="PROLINE SYNTHETASE CO-TRANSCRIBED BACTERIAL HOMOLOG PROTEIN"/>
    <property type="match status" value="1"/>
</dbReference>
<dbReference type="InterPro" id="IPR001608">
    <property type="entry name" value="Ala_racemase_N"/>
</dbReference>
<dbReference type="AlphaFoldDB" id="X0YJA5"/>
<protein>
    <recommendedName>
        <fullName evidence="2">Alanine racemase N-terminal domain-containing protein</fullName>
    </recommendedName>
</protein>
<dbReference type="Pfam" id="PF01168">
    <property type="entry name" value="Ala_racemase_N"/>
    <property type="match status" value="1"/>
</dbReference>
<name>X0YJA5_9ZZZZ</name>
<sequence>MADRDQIILSTTNLLASLPSHVTLVAAAKFHSPEEVLAAVEAGVQVVGENYVQEARRMVDVVGRRVRYHMIGKLQKNKVKHAVDLFDLIETVDSWGLAEVIDQRCAAVRHTLPVLVEINSGLEENKSGILPERAEDVVRRMRLLKHVRVQGLMTMGPLSDDAEDYRRYFRITKELFDHLASARIPGVEMRHLSMGMSDSYRVAIEEGATIIRVGTAIFGPRPPRN</sequence>
<dbReference type="InterPro" id="IPR029066">
    <property type="entry name" value="PLP-binding_barrel"/>
</dbReference>
<dbReference type="InterPro" id="IPR011078">
    <property type="entry name" value="PyrdxlP_homeostasis"/>
</dbReference>
<comment type="caution">
    <text evidence="3">The sequence shown here is derived from an EMBL/GenBank/DDBJ whole genome shotgun (WGS) entry which is preliminary data.</text>
</comment>
<evidence type="ECO:0000259" key="2">
    <source>
        <dbReference type="Pfam" id="PF01168"/>
    </source>
</evidence>
<dbReference type="SUPFAM" id="SSF51419">
    <property type="entry name" value="PLP-binding barrel"/>
    <property type="match status" value="1"/>
</dbReference>
<proteinExistence type="inferred from homology"/>
<evidence type="ECO:0000313" key="3">
    <source>
        <dbReference type="EMBL" id="GAG56159.1"/>
    </source>
</evidence>
<dbReference type="GO" id="GO:0030170">
    <property type="term" value="F:pyridoxal phosphate binding"/>
    <property type="evidence" value="ECO:0007669"/>
    <property type="project" value="InterPro"/>
</dbReference>
<dbReference type="NCBIfam" id="TIGR00044">
    <property type="entry name" value="YggS family pyridoxal phosphate-dependent enzyme"/>
    <property type="match status" value="1"/>
</dbReference>
<dbReference type="PIRSF" id="PIRSF004848">
    <property type="entry name" value="YBL036c_PLPDEIII"/>
    <property type="match status" value="1"/>
</dbReference>
<dbReference type="HAMAP" id="MF_02087">
    <property type="entry name" value="PLP_homeostasis"/>
    <property type="match status" value="1"/>
</dbReference>
<organism evidence="3">
    <name type="scientific">marine sediment metagenome</name>
    <dbReference type="NCBI Taxonomy" id="412755"/>
    <lineage>
        <taxon>unclassified sequences</taxon>
        <taxon>metagenomes</taxon>
        <taxon>ecological metagenomes</taxon>
    </lineage>
</organism>